<proteinExistence type="predicted"/>
<dbReference type="Pfam" id="PF13692">
    <property type="entry name" value="Glyco_trans_1_4"/>
    <property type="match status" value="1"/>
</dbReference>
<dbReference type="SUPFAM" id="SSF53756">
    <property type="entry name" value="UDP-Glycosyltransferase/glycogen phosphorylase"/>
    <property type="match status" value="1"/>
</dbReference>
<dbReference type="PANTHER" id="PTHR12526">
    <property type="entry name" value="GLYCOSYLTRANSFERASE"/>
    <property type="match status" value="1"/>
</dbReference>
<protein>
    <recommendedName>
        <fullName evidence="3">Glycosyltransferase involved in cell wall biosynthesis</fullName>
    </recommendedName>
</protein>
<keyword evidence="2" id="KW-1185">Reference proteome</keyword>
<dbReference type="PANTHER" id="PTHR12526:SF630">
    <property type="entry name" value="GLYCOSYLTRANSFERASE"/>
    <property type="match status" value="1"/>
</dbReference>
<dbReference type="Gene3D" id="3.40.50.2000">
    <property type="entry name" value="Glycogen Phosphorylase B"/>
    <property type="match status" value="2"/>
</dbReference>
<accession>A0ABP9TL96</accession>
<dbReference type="EMBL" id="BAABLK010000024">
    <property type="protein sequence ID" value="GAA5226950.1"/>
    <property type="molecule type" value="Genomic_DNA"/>
</dbReference>
<comment type="caution">
    <text evidence="1">The sequence shown here is derived from an EMBL/GenBank/DDBJ whole genome shotgun (WGS) entry which is preliminary data.</text>
</comment>
<evidence type="ECO:0008006" key="3">
    <source>
        <dbReference type="Google" id="ProtNLM"/>
    </source>
</evidence>
<name>A0ABP9TL96_9MICC</name>
<dbReference type="Proteomes" id="UP001501257">
    <property type="component" value="Unassembled WGS sequence"/>
</dbReference>
<gene>
    <name evidence="1" type="ORF">GCM10025778_14830</name>
</gene>
<dbReference type="RefSeq" id="WP_210100608.1">
    <property type="nucleotide sequence ID" value="NZ_BAABLK010000024.1"/>
</dbReference>
<evidence type="ECO:0000313" key="1">
    <source>
        <dbReference type="EMBL" id="GAA5226950.1"/>
    </source>
</evidence>
<organism evidence="1 2">
    <name type="scientific">Paeniglutamicibacter antarcticus</name>
    <dbReference type="NCBI Taxonomy" id="494023"/>
    <lineage>
        <taxon>Bacteria</taxon>
        <taxon>Bacillati</taxon>
        <taxon>Actinomycetota</taxon>
        <taxon>Actinomycetes</taxon>
        <taxon>Micrococcales</taxon>
        <taxon>Micrococcaceae</taxon>
        <taxon>Paeniglutamicibacter</taxon>
    </lineage>
</organism>
<reference evidence="2" key="1">
    <citation type="journal article" date="2019" name="Int. J. Syst. Evol. Microbiol.">
        <title>The Global Catalogue of Microorganisms (GCM) 10K type strain sequencing project: providing services to taxonomists for standard genome sequencing and annotation.</title>
        <authorList>
            <consortium name="The Broad Institute Genomics Platform"/>
            <consortium name="The Broad Institute Genome Sequencing Center for Infectious Disease"/>
            <person name="Wu L."/>
            <person name="Ma J."/>
        </authorList>
    </citation>
    <scope>NUCLEOTIDE SEQUENCE [LARGE SCALE GENOMIC DNA]</scope>
    <source>
        <strain evidence="2">JCM 18952</strain>
    </source>
</reference>
<sequence length="393" mass="43451">MGTSSFQRIVILANDIDRLGGVGRFVHQMALEFFDRGFEVELLGVTPTRESELMELHRPATIRTSVLWDEIPPAKETSTGLRAKFDLGARRRTHRRITGRANAVARLSERLKCWGPGTLIICTQVFGMEHLVEAGYDRKNPSMPRVIGQYHSSYKMAVETRDLGRIHRAYVNVEKFVCLTEEDALSFTRSGMNNATWIPNAVTIHEEQNSATTRNKERLIIALGRYDENKAHDVLLDAWNEISDRLPDWRVELYGEGESRSDLEKQITASSIPRVQLMGMTNEVGGLLQKASIHVLCSRNEGLPLSIAEAALAGVPTVSTDCSPGISDLIMDGVSGTIVPVGNSSKLGTAILEIASSSAMLEGMSIASRSHVQAFTPEKVMAEWMKLMNDIAL</sequence>
<evidence type="ECO:0000313" key="2">
    <source>
        <dbReference type="Proteomes" id="UP001501257"/>
    </source>
</evidence>